<dbReference type="Proteomes" id="UP000287651">
    <property type="component" value="Unassembled WGS sequence"/>
</dbReference>
<comment type="caution">
    <text evidence="1">The sequence shown here is derived from an EMBL/GenBank/DDBJ whole genome shotgun (WGS) entry which is preliminary data.</text>
</comment>
<gene>
    <name evidence="1" type="ORF">B296_00020814</name>
</gene>
<dbReference type="AlphaFoldDB" id="A0A426YIK3"/>
<reference evidence="1 2" key="1">
    <citation type="journal article" date="2014" name="Agronomy (Basel)">
        <title>A Draft Genome Sequence for Ensete ventricosum, the Drought-Tolerant Tree Against Hunger.</title>
        <authorList>
            <person name="Harrison J."/>
            <person name="Moore K.A."/>
            <person name="Paszkiewicz K."/>
            <person name="Jones T."/>
            <person name="Grant M."/>
            <person name="Ambacheew D."/>
            <person name="Muzemil S."/>
            <person name="Studholme D.J."/>
        </authorList>
    </citation>
    <scope>NUCLEOTIDE SEQUENCE [LARGE SCALE GENOMIC DNA]</scope>
</reference>
<evidence type="ECO:0000313" key="1">
    <source>
        <dbReference type="EMBL" id="RRT51553.1"/>
    </source>
</evidence>
<dbReference type="EMBL" id="AMZH03012165">
    <property type="protein sequence ID" value="RRT51553.1"/>
    <property type="molecule type" value="Genomic_DNA"/>
</dbReference>
<organism evidence="1 2">
    <name type="scientific">Ensete ventricosum</name>
    <name type="common">Abyssinian banana</name>
    <name type="synonym">Musa ensete</name>
    <dbReference type="NCBI Taxonomy" id="4639"/>
    <lineage>
        <taxon>Eukaryota</taxon>
        <taxon>Viridiplantae</taxon>
        <taxon>Streptophyta</taxon>
        <taxon>Embryophyta</taxon>
        <taxon>Tracheophyta</taxon>
        <taxon>Spermatophyta</taxon>
        <taxon>Magnoliopsida</taxon>
        <taxon>Liliopsida</taxon>
        <taxon>Zingiberales</taxon>
        <taxon>Musaceae</taxon>
        <taxon>Ensete</taxon>
    </lineage>
</organism>
<protein>
    <submittedName>
        <fullName evidence="1">Uncharacterized protein</fullName>
    </submittedName>
</protein>
<accession>A0A426YIK3</accession>
<proteinExistence type="predicted"/>
<evidence type="ECO:0000313" key="2">
    <source>
        <dbReference type="Proteomes" id="UP000287651"/>
    </source>
</evidence>
<name>A0A426YIK3_ENSVE</name>
<sequence length="190" mass="20566">MVCFRLCKSWGSYYFIARTSEAHSNNKGWKTHYLFVIPYLSEEEFALVKRLKWFLSSSRVIREMSGLWLVEVGLSLALRALSGKPRPMVRDVVFSPEVQEVPVGVTLRATSTPTPKRPTEGSMPHPDGSACMHNGGTLVTIVGGAPCPGDEADGLGKCYSHLDILVSATSCSFLSGPSLCAGPSLSDSLL</sequence>